<dbReference type="InterPro" id="IPR002347">
    <property type="entry name" value="SDR_fam"/>
</dbReference>
<sequence length="265" mass="28493">MASSTKRVAIVTGAAQGIGRGIAQRLAKDGLHLGLFDLPNCKESLEELASSLREEFGTKVVTVYGDVSVEDDVRRSVDTVVHELGELYAMIANAGICCWCELHETSTDLVDKLLDVNIKGVFFCYKYAAMQLIKQGKGGRIVGATSIVGKRGSRGQSVYSATKFAVRGLTQSAAMDYGKYGITVNAYAPGAVDTPLLWKVDEDRCAHEGLPQGTWRNSVMKQYDNSLGRAGQPEDIAKAVSFLVSDDAAFITGQSLTVDGGKHFD</sequence>
<evidence type="ECO:0000256" key="2">
    <source>
        <dbReference type="ARBA" id="ARBA00022857"/>
    </source>
</evidence>
<dbReference type="InterPro" id="IPR036291">
    <property type="entry name" value="NAD(P)-bd_dom_sf"/>
</dbReference>
<keyword evidence="4" id="KW-1185">Reference proteome</keyword>
<dbReference type="PANTHER" id="PTHR42760">
    <property type="entry name" value="SHORT-CHAIN DEHYDROGENASES/REDUCTASES FAMILY MEMBER"/>
    <property type="match status" value="1"/>
</dbReference>
<dbReference type="Gene3D" id="3.40.50.720">
    <property type="entry name" value="NAD(P)-binding Rossmann-like Domain"/>
    <property type="match status" value="1"/>
</dbReference>
<organism evidence="3 4">
    <name type="scientific">Lentinus brumalis</name>
    <dbReference type="NCBI Taxonomy" id="2498619"/>
    <lineage>
        <taxon>Eukaryota</taxon>
        <taxon>Fungi</taxon>
        <taxon>Dikarya</taxon>
        <taxon>Basidiomycota</taxon>
        <taxon>Agaricomycotina</taxon>
        <taxon>Agaricomycetes</taxon>
        <taxon>Polyporales</taxon>
        <taxon>Polyporaceae</taxon>
        <taxon>Lentinus</taxon>
    </lineage>
</organism>
<dbReference type="OrthoDB" id="498125at2759"/>
<dbReference type="AlphaFoldDB" id="A0A371DPT8"/>
<evidence type="ECO:0000313" key="4">
    <source>
        <dbReference type="Proteomes" id="UP000256964"/>
    </source>
</evidence>
<dbReference type="GO" id="GO:0048038">
    <property type="term" value="F:quinone binding"/>
    <property type="evidence" value="ECO:0007669"/>
    <property type="project" value="TreeGrafter"/>
</dbReference>
<dbReference type="PANTHER" id="PTHR42760:SF121">
    <property type="entry name" value="3-OXOACYL-(ACYL-CARRIER-PROTEIN) REDUCTASE"/>
    <property type="match status" value="1"/>
</dbReference>
<dbReference type="EMBL" id="KZ857384">
    <property type="protein sequence ID" value="RDX54550.1"/>
    <property type="molecule type" value="Genomic_DNA"/>
</dbReference>
<dbReference type="PRINTS" id="PR00080">
    <property type="entry name" value="SDRFAMILY"/>
</dbReference>
<dbReference type="PROSITE" id="PS00061">
    <property type="entry name" value="ADH_SHORT"/>
    <property type="match status" value="1"/>
</dbReference>
<proteinExistence type="inferred from homology"/>
<gene>
    <name evidence="3" type="ORF">OH76DRAFT_1373339</name>
</gene>
<dbReference type="PRINTS" id="PR00081">
    <property type="entry name" value="GDHRDH"/>
</dbReference>
<dbReference type="FunFam" id="3.40.50.720:FF:000084">
    <property type="entry name" value="Short-chain dehydrogenase reductase"/>
    <property type="match status" value="1"/>
</dbReference>
<comment type="similarity">
    <text evidence="1">Belongs to the short-chain dehydrogenases/reductases (SDR) family.</text>
</comment>
<dbReference type="SUPFAM" id="SSF51735">
    <property type="entry name" value="NAD(P)-binding Rossmann-fold domains"/>
    <property type="match status" value="1"/>
</dbReference>
<dbReference type="GO" id="GO:0016616">
    <property type="term" value="F:oxidoreductase activity, acting on the CH-OH group of donors, NAD or NADP as acceptor"/>
    <property type="evidence" value="ECO:0007669"/>
    <property type="project" value="TreeGrafter"/>
</dbReference>
<evidence type="ECO:0000256" key="1">
    <source>
        <dbReference type="ARBA" id="ARBA00006484"/>
    </source>
</evidence>
<keyword evidence="2" id="KW-0521">NADP</keyword>
<accession>A0A371DPT8</accession>
<dbReference type="Proteomes" id="UP000256964">
    <property type="component" value="Unassembled WGS sequence"/>
</dbReference>
<evidence type="ECO:0000313" key="3">
    <source>
        <dbReference type="EMBL" id="RDX54550.1"/>
    </source>
</evidence>
<dbReference type="InterPro" id="IPR020904">
    <property type="entry name" value="Sc_DH/Rdtase_CS"/>
</dbReference>
<dbReference type="GO" id="GO:0006633">
    <property type="term" value="P:fatty acid biosynthetic process"/>
    <property type="evidence" value="ECO:0007669"/>
    <property type="project" value="TreeGrafter"/>
</dbReference>
<reference evidence="3 4" key="1">
    <citation type="journal article" date="2018" name="Biotechnol. Biofuels">
        <title>Integrative visual omics of the white-rot fungus Polyporus brumalis exposes the biotechnological potential of its oxidative enzymes for delignifying raw plant biomass.</title>
        <authorList>
            <person name="Miyauchi S."/>
            <person name="Rancon A."/>
            <person name="Drula E."/>
            <person name="Hage H."/>
            <person name="Chaduli D."/>
            <person name="Favel A."/>
            <person name="Grisel S."/>
            <person name="Henrissat B."/>
            <person name="Herpoel-Gimbert I."/>
            <person name="Ruiz-Duenas F.J."/>
            <person name="Chevret D."/>
            <person name="Hainaut M."/>
            <person name="Lin J."/>
            <person name="Wang M."/>
            <person name="Pangilinan J."/>
            <person name="Lipzen A."/>
            <person name="Lesage-Meessen L."/>
            <person name="Navarro D."/>
            <person name="Riley R."/>
            <person name="Grigoriev I.V."/>
            <person name="Zhou S."/>
            <person name="Raouche S."/>
            <person name="Rosso M.N."/>
        </authorList>
    </citation>
    <scope>NUCLEOTIDE SEQUENCE [LARGE SCALE GENOMIC DNA]</scope>
    <source>
        <strain evidence="3 4">BRFM 1820</strain>
    </source>
</reference>
<name>A0A371DPT8_9APHY</name>
<protein>
    <submittedName>
        <fullName evidence="3">Acetoin reductase family protein</fullName>
    </submittedName>
</protein>
<dbReference type="STRING" id="139420.A0A371DPT8"/>
<dbReference type="Pfam" id="PF13561">
    <property type="entry name" value="adh_short_C2"/>
    <property type="match status" value="1"/>
</dbReference>